<evidence type="ECO:0000313" key="7">
    <source>
        <dbReference type="Proteomes" id="UP001470809"/>
    </source>
</evidence>
<keyword evidence="3" id="KW-0862">Zinc</keyword>
<evidence type="ECO:0000256" key="4">
    <source>
        <dbReference type="ARBA" id="ARBA00023239"/>
    </source>
</evidence>
<protein>
    <submittedName>
        <fullName evidence="6">GFA family protein</fullName>
    </submittedName>
</protein>
<accession>A0ABZ3JCN9</accession>
<dbReference type="InterPro" id="IPR011057">
    <property type="entry name" value="Mss4-like_sf"/>
</dbReference>
<reference evidence="7" key="1">
    <citation type="submission" date="2024-04" db="EMBL/GenBank/DDBJ databases">
        <title>Phylogenomic analyses of a clade within the roseobacter group suggest taxonomic reassignments of species of the genera Aestuariivita, Citreicella, Loktanella, Nautella, Pelagibaca, Ruegeria, Thalassobius, Thiobacimonas and Tropicibacter, and the proposal o.</title>
        <authorList>
            <person name="Jeon C.O."/>
        </authorList>
    </citation>
    <scope>NUCLEOTIDE SEQUENCE [LARGE SCALE GENOMIC DNA]</scope>
    <source>
        <strain evidence="7">SS1-5</strain>
    </source>
</reference>
<organism evidence="6 7">
    <name type="scientific">Yoonia rhodophyticola</name>
    <dbReference type="NCBI Taxonomy" id="3137370"/>
    <lineage>
        <taxon>Bacteria</taxon>
        <taxon>Pseudomonadati</taxon>
        <taxon>Pseudomonadota</taxon>
        <taxon>Alphaproteobacteria</taxon>
        <taxon>Rhodobacterales</taxon>
        <taxon>Paracoccaceae</taxon>
        <taxon>Yoonia</taxon>
    </lineage>
</organism>
<reference evidence="6 7" key="2">
    <citation type="submission" date="2024-08" db="EMBL/GenBank/DDBJ databases">
        <title>Phylogenomic analyses of a clade within the roseobacter group suggest taxonomic reassignments of species of the genera Aestuariivita, Citreicella, Loktanella, Nautella, Pelagibaca, Ruegeria, Thalassobius, Thiobacimonas and Tropicibacter, and the proposal o.</title>
        <authorList>
            <person name="Jeon C.O."/>
        </authorList>
    </citation>
    <scope>NUCLEOTIDE SEQUENCE [LARGE SCALE GENOMIC DNA]</scope>
    <source>
        <strain evidence="6 7">SS1-5</strain>
    </source>
</reference>
<dbReference type="PANTHER" id="PTHR33337">
    <property type="entry name" value="GFA DOMAIN-CONTAINING PROTEIN"/>
    <property type="match status" value="1"/>
</dbReference>
<comment type="similarity">
    <text evidence="1">Belongs to the Gfa family.</text>
</comment>
<evidence type="ECO:0000313" key="6">
    <source>
        <dbReference type="EMBL" id="XFU26823.1"/>
    </source>
</evidence>
<keyword evidence="2" id="KW-0479">Metal-binding</keyword>
<evidence type="ECO:0000256" key="2">
    <source>
        <dbReference type="ARBA" id="ARBA00022723"/>
    </source>
</evidence>
<name>A0ABZ3JCN9_9RHOB</name>
<gene>
    <name evidence="6" type="ORF">AABB31_23345</name>
</gene>
<keyword evidence="7" id="KW-1185">Reference proteome</keyword>
<evidence type="ECO:0000256" key="3">
    <source>
        <dbReference type="ARBA" id="ARBA00022833"/>
    </source>
</evidence>
<dbReference type="RefSeq" id="WP_373635816.1">
    <property type="nucleotide sequence ID" value="NZ_CP151767.2"/>
</dbReference>
<dbReference type="Gene3D" id="3.90.1590.10">
    <property type="entry name" value="glutathione-dependent formaldehyde- activating enzyme (gfa)"/>
    <property type="match status" value="1"/>
</dbReference>
<feature type="domain" description="CENP-V/GFA" evidence="5">
    <location>
        <begin position="1"/>
        <end position="98"/>
    </location>
</feature>
<dbReference type="Pfam" id="PF04828">
    <property type="entry name" value="GFA"/>
    <property type="match status" value="1"/>
</dbReference>
<proteinExistence type="inferred from homology"/>
<evidence type="ECO:0000256" key="1">
    <source>
        <dbReference type="ARBA" id="ARBA00005495"/>
    </source>
</evidence>
<evidence type="ECO:0000259" key="5">
    <source>
        <dbReference type="PROSITE" id="PS51891"/>
    </source>
</evidence>
<dbReference type="EMBL" id="CP151767">
    <property type="protein sequence ID" value="XFU26823.1"/>
    <property type="molecule type" value="Genomic_DNA"/>
</dbReference>
<dbReference type="PROSITE" id="PS51891">
    <property type="entry name" value="CENP_V_GFA"/>
    <property type="match status" value="1"/>
</dbReference>
<dbReference type="InterPro" id="IPR006913">
    <property type="entry name" value="CENP-V/GFA"/>
</dbReference>
<dbReference type="Proteomes" id="UP001470809">
    <property type="component" value="Chromosome"/>
</dbReference>
<keyword evidence="4" id="KW-0456">Lyase</keyword>
<sequence>MFRCYCRDCQQLTGGGHSEMVPLVAETFKVDGPRTEYQMIGGSNRPTWSSFCPTCGSPLTRRSERMAQCVYVHASSLDDPSRYTPSRIINANAAQPWDKPCSKQ</sequence>
<dbReference type="SUPFAM" id="SSF51316">
    <property type="entry name" value="Mss4-like"/>
    <property type="match status" value="1"/>
</dbReference>
<dbReference type="PANTHER" id="PTHR33337:SF40">
    <property type="entry name" value="CENP-V_GFA DOMAIN-CONTAINING PROTEIN-RELATED"/>
    <property type="match status" value="1"/>
</dbReference>